<feature type="domain" description="VWFA" evidence="2">
    <location>
        <begin position="373"/>
        <end position="543"/>
    </location>
</feature>
<organism evidence="4 5">
    <name type="scientific">Simiduia aestuariiviva</name>
    <dbReference type="NCBI Taxonomy" id="1510459"/>
    <lineage>
        <taxon>Bacteria</taxon>
        <taxon>Pseudomonadati</taxon>
        <taxon>Pseudomonadota</taxon>
        <taxon>Gammaproteobacteria</taxon>
        <taxon>Cellvibrionales</taxon>
        <taxon>Cellvibrionaceae</taxon>
        <taxon>Simiduia</taxon>
    </lineage>
</organism>
<dbReference type="PANTHER" id="PTHR45737">
    <property type="entry name" value="VON WILLEBRAND FACTOR A DOMAIN-CONTAINING PROTEIN 5A"/>
    <property type="match status" value="1"/>
</dbReference>
<evidence type="ECO:0000313" key="5">
    <source>
        <dbReference type="Proteomes" id="UP000559987"/>
    </source>
</evidence>
<dbReference type="EMBL" id="JACHXZ010000003">
    <property type="protein sequence ID" value="MBB3168882.1"/>
    <property type="molecule type" value="Genomic_DNA"/>
</dbReference>
<evidence type="ECO:0000259" key="2">
    <source>
        <dbReference type="PROSITE" id="PS50234"/>
    </source>
</evidence>
<protein>
    <submittedName>
        <fullName evidence="4">Ca-activated chloride channel family protein</fullName>
    </submittedName>
</protein>
<reference evidence="4 5" key="1">
    <citation type="submission" date="2020-08" db="EMBL/GenBank/DDBJ databases">
        <title>Genomic Encyclopedia of Type Strains, Phase III (KMG-III): the genomes of soil and plant-associated and newly described type strains.</title>
        <authorList>
            <person name="Whitman W."/>
        </authorList>
    </citation>
    <scope>NUCLEOTIDE SEQUENCE [LARGE SCALE GENOMIC DNA]</scope>
    <source>
        <strain evidence="4 5">CECT 8571</strain>
    </source>
</reference>
<dbReference type="InterPro" id="IPR022440">
    <property type="entry name" value="CHP03788"/>
</dbReference>
<keyword evidence="5" id="KW-1185">Reference proteome</keyword>
<dbReference type="PANTHER" id="PTHR45737:SF6">
    <property type="entry name" value="VON WILLEBRAND FACTOR A DOMAIN-CONTAINING PROTEIN 5A"/>
    <property type="match status" value="1"/>
</dbReference>
<evidence type="ECO:0000256" key="1">
    <source>
        <dbReference type="SAM" id="Phobius"/>
    </source>
</evidence>
<keyword evidence="1" id="KW-0812">Transmembrane</keyword>
<feature type="transmembrane region" description="Helical" evidence="1">
    <location>
        <begin position="713"/>
        <end position="733"/>
    </location>
</feature>
<dbReference type="InterPro" id="IPR036465">
    <property type="entry name" value="vWFA_dom_sf"/>
</dbReference>
<keyword evidence="1" id="KW-1133">Transmembrane helix</keyword>
<dbReference type="Proteomes" id="UP000559987">
    <property type="component" value="Unassembled WGS sequence"/>
</dbReference>
<dbReference type="AlphaFoldDB" id="A0A839UM00"/>
<dbReference type="RefSeq" id="WP_183910394.1">
    <property type="nucleotide sequence ID" value="NZ_JACHXZ010000003.1"/>
</dbReference>
<name>A0A839UM00_9GAMM</name>
<dbReference type="NCBIfam" id="TIGR03788">
    <property type="entry name" value="marine_srt_targ"/>
    <property type="match status" value="1"/>
</dbReference>
<dbReference type="Pfam" id="PF13768">
    <property type="entry name" value="VWA_3"/>
    <property type="match status" value="1"/>
</dbReference>
<dbReference type="Gene3D" id="3.40.50.410">
    <property type="entry name" value="von Willebrand factor, type A domain"/>
    <property type="match status" value="1"/>
</dbReference>
<dbReference type="Pfam" id="PF08487">
    <property type="entry name" value="VIT"/>
    <property type="match status" value="1"/>
</dbReference>
<evidence type="ECO:0000259" key="3">
    <source>
        <dbReference type="PROSITE" id="PS51468"/>
    </source>
</evidence>
<accession>A0A839UM00</accession>
<gene>
    <name evidence="4" type="ORF">FHS30_002090</name>
</gene>
<dbReference type="PROSITE" id="PS51468">
    <property type="entry name" value="VIT"/>
    <property type="match status" value="1"/>
</dbReference>
<dbReference type="PROSITE" id="PS50234">
    <property type="entry name" value="VWFA"/>
    <property type="match status" value="1"/>
</dbReference>
<proteinExistence type="predicted"/>
<keyword evidence="1" id="KW-0472">Membrane</keyword>
<evidence type="ECO:0000313" key="4">
    <source>
        <dbReference type="EMBL" id="MBB3168882.1"/>
    </source>
</evidence>
<dbReference type="SMART" id="SM00327">
    <property type="entry name" value="VWA"/>
    <property type="match status" value="1"/>
</dbReference>
<feature type="domain" description="VIT" evidence="3">
    <location>
        <begin position="65"/>
        <end position="193"/>
    </location>
</feature>
<dbReference type="SUPFAM" id="SSF53300">
    <property type="entry name" value="vWA-like"/>
    <property type="match status" value="1"/>
</dbReference>
<dbReference type="InterPro" id="IPR013694">
    <property type="entry name" value="VIT"/>
</dbReference>
<dbReference type="SMART" id="SM00609">
    <property type="entry name" value="VIT"/>
    <property type="match status" value="1"/>
</dbReference>
<dbReference type="InterPro" id="IPR002035">
    <property type="entry name" value="VWF_A"/>
</dbReference>
<sequence length="753" mass="83201">MCFSPRRIPRHLILEQPKQPNPWLGRWLKLVGALTFLVLGLVIADIARAKAITSNIDIEPLRATSGTLAFKHGTGYVQATHLESEARVTINGMVARMSLTQHFKNDTDQWQEATYTFPLSETSAVNRMEMRIGERTIVARIREREAAKKIYQEARDAGKTAALTEQQRPNIFTQQVANIGPGETVSIVLHVTQPVDYQNGRFHWRLPMTLTPRYIPGPPLRDSNAYGRPAHEEDVRNSTQRHSLPLTLTGLGWALPTAQVPDAPLITPHYHPAPTITDNPMRLHISLNAGLPLARIEASYHDISVVKQGDTHAISTQQSQVAMDRDFELTWQPVASQQPEAALFTEQLNGEYYGLLMVLPQHLQQQPAHLPRDVAFIIDTSGSMDGPSILQAKASLARALSRLRPIDRFNVIEFNSTFSTLFTQPQSAHSHNIQRALHFVQRLHAGGGTEMAPALAAALAAPADESWLKQVVFITDGSVGNEQQLFTLIHNKLGNARLFTVGIGSAPNSFFMRKAAQFGRGTFTHIGSQQEVAEKMDALFVKLQSAQLAQLNIDWPKGMQAEIWPQRLPDVYANEPLLLAVKLSGPQSIPSQITVSGYTAQGQWQRHIPLTLHAAPLVREAAPKGIATVWARAKISALLDEKVRGVDSETIKARVLPLALTHELLSPYTSLVAVDETPRRATDQMLASNAVTNLLPAGQRASSLTYPRTATAAPLWLAAGLLSFCALLLALYWPKRWSRLQRHLSLTTAQLSS</sequence>
<comment type="caution">
    <text evidence="4">The sequence shown here is derived from an EMBL/GenBank/DDBJ whole genome shotgun (WGS) entry which is preliminary data.</text>
</comment>